<keyword evidence="4" id="KW-1185">Reference proteome</keyword>
<evidence type="ECO:0000256" key="1">
    <source>
        <dbReference type="SAM" id="MobiDB-lite"/>
    </source>
</evidence>
<dbReference type="Pfam" id="PF14661">
    <property type="entry name" value="HAUS6_N"/>
    <property type="match status" value="1"/>
</dbReference>
<dbReference type="Proteomes" id="UP000006906">
    <property type="component" value="Chromosome 17"/>
</dbReference>
<dbReference type="GO" id="GO:0008017">
    <property type="term" value="F:microtubule binding"/>
    <property type="evidence" value="ECO:0000318"/>
    <property type="project" value="GO_Central"/>
</dbReference>
<dbReference type="EMBL" id="CM008978">
    <property type="protein sequence ID" value="PNW70908.1"/>
    <property type="molecule type" value="Genomic_DNA"/>
</dbReference>
<feature type="region of interest" description="Disordered" evidence="1">
    <location>
        <begin position="731"/>
        <end position="754"/>
    </location>
</feature>
<feature type="compositionally biased region" description="Pro residues" evidence="1">
    <location>
        <begin position="439"/>
        <end position="454"/>
    </location>
</feature>
<dbReference type="PANTHER" id="PTHR16151">
    <property type="entry name" value="HAUS AUGMIN-LIKE COMPLEX SUBUNIT 6"/>
    <property type="match status" value="1"/>
</dbReference>
<feature type="compositionally biased region" description="Polar residues" evidence="1">
    <location>
        <begin position="695"/>
        <end position="714"/>
    </location>
</feature>
<evidence type="ECO:0000313" key="4">
    <source>
        <dbReference type="Proteomes" id="UP000006906"/>
    </source>
</evidence>
<dbReference type="GO" id="GO:0000226">
    <property type="term" value="P:microtubule cytoskeleton organization"/>
    <property type="evidence" value="ECO:0000318"/>
    <property type="project" value="GO_Central"/>
</dbReference>
<gene>
    <name evidence="3" type="ORF">CHLRE_17g738500v5</name>
</gene>
<dbReference type="InParanoid" id="A0A2K3CRK3"/>
<dbReference type="RefSeq" id="XP_042915056.1">
    <property type="nucleotide sequence ID" value="XM_043072597.1"/>
</dbReference>
<dbReference type="PANTHER" id="PTHR16151:SF2">
    <property type="entry name" value="HAUS AUGMIN-LIKE COMPLEX SUBUNIT 6"/>
    <property type="match status" value="1"/>
</dbReference>
<dbReference type="GO" id="GO:1990498">
    <property type="term" value="C:mitotic spindle microtubule"/>
    <property type="evidence" value="ECO:0000318"/>
    <property type="project" value="GO_Central"/>
</dbReference>
<accession>A0A2K3CRK3</accession>
<dbReference type="GO" id="GO:0051225">
    <property type="term" value="P:spindle assembly"/>
    <property type="evidence" value="ECO:0007669"/>
    <property type="project" value="InterPro"/>
</dbReference>
<dbReference type="STRING" id="3055.A0A2K3CRK3"/>
<feature type="region of interest" description="Disordered" evidence="1">
    <location>
        <begin position="775"/>
        <end position="815"/>
    </location>
</feature>
<dbReference type="GeneID" id="5725141"/>
<feature type="compositionally biased region" description="Gly residues" evidence="1">
    <location>
        <begin position="676"/>
        <end position="688"/>
    </location>
</feature>
<feature type="region of interest" description="Disordered" evidence="1">
    <location>
        <begin position="429"/>
        <end position="454"/>
    </location>
</feature>
<dbReference type="InterPro" id="IPR026797">
    <property type="entry name" value="HAUS_6"/>
</dbReference>
<organism evidence="3 4">
    <name type="scientific">Chlamydomonas reinhardtii</name>
    <name type="common">Chlamydomonas smithii</name>
    <dbReference type="NCBI Taxonomy" id="3055"/>
    <lineage>
        <taxon>Eukaryota</taxon>
        <taxon>Viridiplantae</taxon>
        <taxon>Chlorophyta</taxon>
        <taxon>core chlorophytes</taxon>
        <taxon>Chlorophyceae</taxon>
        <taxon>CS clade</taxon>
        <taxon>Chlamydomonadales</taxon>
        <taxon>Chlamydomonadaceae</taxon>
        <taxon>Chlamydomonas</taxon>
    </lineage>
</organism>
<dbReference type="KEGG" id="cre:CHLRE_17g738500v5"/>
<protein>
    <recommendedName>
        <fullName evidence="2">HAUS augmin-like complex subunit 6 N-terminal domain-containing protein</fullName>
    </recommendedName>
</protein>
<sequence length="1142" mass="111864">MQRPGPSSAKLEVPTSDESALYRNFCILGLHLALRQEGFELSPTCFRRSNNKALEHVLYRLFTLIEGKQRASKDFKDKWPVLDKVQQTPFYQRIGDWTKELKDAGRLDPSVILPVSALKTNTSNRLTSLLLELSTLALQQELEASCPDQAQIGAGPGPAEELLPLELRLGHAVTRSRKAAAAFLGACAAGSAACEALEAGAAGFKRSYYALQASIRQHEAAKAEIKARLEASTAAALPRQQTPLQNRAASSGGGTAGNGNSSPGVQRSPAAVAMAEAAAAAAAAGRSPLADRPSGGGAAATDADATLAAAAARQSAQLRQLAGMLSGLDGHLTDHTELAKALMTGTQGQERAPKQQPLQGLQEAVPRRQLGDHSTAAAPSTGIGAGSGAQQQQQVLHPHQVDGAELRAIAARAAAGLLGTSTSTITSTTIGSAGAEQQPTPPAGSRPSAVSPPGPDQIVLAVQLFASMLGSLAPHVSQLAMAGEAAGPPPLLQPPSQPSSHAAHVAHQLQVHTAASRQMAAQAAALRQQAAAYEPTLEALRARCPHQPSAPPPRSRPPASAFEYLDDDDDSILHTGTGGAAFASGLASPSQGLALAGFEDIAADQGLELGLGLDGGTLMLGLPPRLLTAARGRTAASLSEAGAGAGFGAGVGAGAVGGQGAAASPVGRAKSHSAGGLEGFGGGAGVGAPGLHSPRLSQQQLHQHPVASPSTSALSGEVAALQARLQKLTGGSGSGVGASPGSAHQPRAGAVSQSPTTFEAMAAAVAAFRASSGMAAPPAPAAAAGSAGTTAMSPSGASVRHSPSAPAPPAPAGVSADGLGGRLGLGAQGFGGAAEDASGLVLGFGGSGFGRSGPGELAGATVHSAAFGGGSEDANGNDGGGGSGFGFGGFGAFGGGLDSGDGLDGSDDEALAAAAELAAAAVRQHHQPSANQHGAAVGAFPSGAAAGQAQMDGGGSARLALASLLTADSFDDDDVLMADVDVGSTAAAPPATSFFSPVKTTAPTAGVAGGGSKGLEFRGDDAAVTSPMAAANGLAKHSLGLLLSPRSRGIDQVLGSMTGGAVGSGNSNTGVGGSSFATALDAAAAAAPLAVQAAGAVAGGLMGLVGTSSSLASATSGGSGVVLGADILALKARMAAMQQQAQ</sequence>
<feature type="region of interest" description="Disordered" evidence="1">
    <location>
        <begin position="658"/>
        <end position="717"/>
    </location>
</feature>
<proteinExistence type="predicted"/>
<feature type="compositionally biased region" description="Low complexity" evidence="1">
    <location>
        <begin position="258"/>
        <end position="270"/>
    </location>
</feature>
<feature type="compositionally biased region" description="Low complexity" evidence="1">
    <location>
        <begin position="775"/>
        <end position="804"/>
    </location>
</feature>
<evidence type="ECO:0000313" key="3">
    <source>
        <dbReference type="EMBL" id="PNW70908.1"/>
    </source>
</evidence>
<dbReference type="GO" id="GO:0070652">
    <property type="term" value="C:HAUS complex"/>
    <property type="evidence" value="ECO:0007669"/>
    <property type="project" value="InterPro"/>
</dbReference>
<evidence type="ECO:0000259" key="2">
    <source>
        <dbReference type="Pfam" id="PF14661"/>
    </source>
</evidence>
<feature type="domain" description="HAUS augmin-like complex subunit 6 N-terminal" evidence="2">
    <location>
        <begin position="22"/>
        <end position="153"/>
    </location>
</feature>
<dbReference type="InterPro" id="IPR028163">
    <property type="entry name" value="HAUS_6_N"/>
</dbReference>
<feature type="region of interest" description="Disordered" evidence="1">
    <location>
        <begin position="370"/>
        <end position="396"/>
    </location>
</feature>
<dbReference type="OrthoDB" id="550856at2759"/>
<name>A0A2K3CRK3_CHLRE</name>
<reference evidence="3 4" key="1">
    <citation type="journal article" date="2007" name="Science">
        <title>The Chlamydomonas genome reveals the evolution of key animal and plant functions.</title>
        <authorList>
            <person name="Merchant S.S."/>
            <person name="Prochnik S.E."/>
            <person name="Vallon O."/>
            <person name="Harris E.H."/>
            <person name="Karpowicz S.J."/>
            <person name="Witman G.B."/>
            <person name="Terry A."/>
            <person name="Salamov A."/>
            <person name="Fritz-Laylin L.K."/>
            <person name="Marechal-Drouard L."/>
            <person name="Marshall W.F."/>
            <person name="Qu L.H."/>
            <person name="Nelson D.R."/>
            <person name="Sanderfoot A.A."/>
            <person name="Spalding M.H."/>
            <person name="Kapitonov V.V."/>
            <person name="Ren Q."/>
            <person name="Ferris P."/>
            <person name="Lindquist E."/>
            <person name="Shapiro H."/>
            <person name="Lucas S.M."/>
            <person name="Grimwood J."/>
            <person name="Schmutz J."/>
            <person name="Cardol P."/>
            <person name="Cerutti H."/>
            <person name="Chanfreau G."/>
            <person name="Chen C.L."/>
            <person name="Cognat V."/>
            <person name="Croft M.T."/>
            <person name="Dent R."/>
            <person name="Dutcher S."/>
            <person name="Fernandez E."/>
            <person name="Fukuzawa H."/>
            <person name="Gonzalez-Ballester D."/>
            <person name="Gonzalez-Halphen D."/>
            <person name="Hallmann A."/>
            <person name="Hanikenne M."/>
            <person name="Hippler M."/>
            <person name="Inwood W."/>
            <person name="Jabbari K."/>
            <person name="Kalanon M."/>
            <person name="Kuras R."/>
            <person name="Lefebvre P.A."/>
            <person name="Lemaire S.D."/>
            <person name="Lobanov A.V."/>
            <person name="Lohr M."/>
            <person name="Manuell A."/>
            <person name="Meier I."/>
            <person name="Mets L."/>
            <person name="Mittag M."/>
            <person name="Mittelmeier T."/>
            <person name="Moroney J.V."/>
            <person name="Moseley J."/>
            <person name="Napoli C."/>
            <person name="Nedelcu A.M."/>
            <person name="Niyogi K."/>
            <person name="Novoselov S.V."/>
            <person name="Paulsen I.T."/>
            <person name="Pazour G."/>
            <person name="Purton S."/>
            <person name="Ral J.P."/>
            <person name="Riano-Pachon D.M."/>
            <person name="Riekhof W."/>
            <person name="Rymarquis L."/>
            <person name="Schroda M."/>
            <person name="Stern D."/>
            <person name="Umen J."/>
            <person name="Willows R."/>
            <person name="Wilson N."/>
            <person name="Zimmer S.L."/>
            <person name="Allmer J."/>
            <person name="Balk J."/>
            <person name="Bisova K."/>
            <person name="Chen C.J."/>
            <person name="Elias M."/>
            <person name="Gendler K."/>
            <person name="Hauser C."/>
            <person name="Lamb M.R."/>
            <person name="Ledford H."/>
            <person name="Long J.C."/>
            <person name="Minagawa J."/>
            <person name="Page M.D."/>
            <person name="Pan J."/>
            <person name="Pootakham W."/>
            <person name="Roje S."/>
            <person name="Rose A."/>
            <person name="Stahlberg E."/>
            <person name="Terauchi A.M."/>
            <person name="Yang P."/>
            <person name="Ball S."/>
            <person name="Bowler C."/>
            <person name="Dieckmann C.L."/>
            <person name="Gladyshev V.N."/>
            <person name="Green P."/>
            <person name="Jorgensen R."/>
            <person name="Mayfield S."/>
            <person name="Mueller-Roeber B."/>
            <person name="Rajamani S."/>
            <person name="Sayre R.T."/>
            <person name="Brokstein P."/>
            <person name="Dubchak I."/>
            <person name="Goodstein D."/>
            <person name="Hornick L."/>
            <person name="Huang Y.W."/>
            <person name="Jhaveri J."/>
            <person name="Luo Y."/>
            <person name="Martinez D."/>
            <person name="Ngau W.C."/>
            <person name="Otillar B."/>
            <person name="Poliakov A."/>
            <person name="Porter A."/>
            <person name="Szajkowski L."/>
            <person name="Werner G."/>
            <person name="Zhou K."/>
            <person name="Grigoriev I.V."/>
            <person name="Rokhsar D.S."/>
            <person name="Grossman A.R."/>
        </authorList>
    </citation>
    <scope>NUCLEOTIDE SEQUENCE [LARGE SCALE GENOMIC DNA]</scope>
    <source>
        <strain evidence="4">CC-503</strain>
    </source>
</reference>
<dbReference type="AlphaFoldDB" id="A0A2K3CRK3"/>
<feature type="region of interest" description="Disordered" evidence="1">
    <location>
        <begin position="234"/>
        <end position="270"/>
    </location>
</feature>
<dbReference type="ExpressionAtlas" id="A0A2K3CRK3">
    <property type="expression patterns" value="baseline and differential"/>
</dbReference>
<dbReference type="Gramene" id="PNW70908">
    <property type="protein sequence ID" value="PNW70908"/>
    <property type="gene ID" value="CHLRE_17g738500v5"/>
</dbReference>